<evidence type="ECO:0000256" key="5">
    <source>
        <dbReference type="SAM" id="Phobius"/>
    </source>
</evidence>
<feature type="transmembrane region" description="Helical" evidence="5">
    <location>
        <begin position="7"/>
        <end position="24"/>
    </location>
</feature>
<dbReference type="Pfam" id="PF07291">
    <property type="entry name" value="MauE"/>
    <property type="match status" value="1"/>
</dbReference>
<gene>
    <name evidence="7" type="ORF">HNP25_001872</name>
</gene>
<keyword evidence="2 5" id="KW-0812">Transmembrane</keyword>
<dbReference type="NCBIfam" id="NF045576">
    <property type="entry name" value="BT_3928_fam"/>
    <property type="match status" value="1"/>
</dbReference>
<sequence length="366" mass="41549">MKLIAHFSRLFVGIIFIFSGLIKLNDPVGTQIKLEEYFDVFATDFPFMAGFWEFWIPYALLISIFLCALELVLGVCLLVQYKLKTASWILLATVIFFGFLTFYSAYYNKVTDCGCFGETIKLKPWTSFIKDMVLLFFILIILWQRKVFADKKTGVLVAASVVFSIALGVYAVKYLPPYDGLPYAVGQDIAKNMKPSAPLQFKYIYEKGGETLELDQMPTDTTYHFKEMVTLNQDEAKAKITDYNIWKDGDSTDYKAESFVGKKLMIVIPVIKKANTAHLDAIRTLAKSLEGSEVKVWLLSASNEEEVNNFRHEYQLAIPSYSSDTKVLKTIARANPTIWLLDNGIVKGKWAHSSTPDKNEILESLK</sequence>
<dbReference type="AlphaFoldDB" id="A0A841EPB0"/>
<reference evidence="7 8" key="1">
    <citation type="submission" date="2020-08" db="EMBL/GenBank/DDBJ databases">
        <title>Functional genomics of gut bacteria from endangered species of beetles.</title>
        <authorList>
            <person name="Carlos-Shanley C."/>
        </authorList>
    </citation>
    <scope>NUCLEOTIDE SEQUENCE [LARGE SCALE GENOMIC DNA]</scope>
    <source>
        <strain evidence="7 8">S00070</strain>
    </source>
</reference>
<name>A0A841EPB0_9BACT</name>
<dbReference type="GO" id="GO:0030416">
    <property type="term" value="P:methylamine metabolic process"/>
    <property type="evidence" value="ECO:0007669"/>
    <property type="project" value="InterPro"/>
</dbReference>
<keyword evidence="8" id="KW-1185">Reference proteome</keyword>
<evidence type="ECO:0000256" key="4">
    <source>
        <dbReference type="ARBA" id="ARBA00023136"/>
    </source>
</evidence>
<feature type="transmembrane region" description="Helical" evidence="5">
    <location>
        <begin position="86"/>
        <end position="105"/>
    </location>
</feature>
<evidence type="ECO:0000256" key="2">
    <source>
        <dbReference type="ARBA" id="ARBA00022692"/>
    </source>
</evidence>
<evidence type="ECO:0000313" key="8">
    <source>
        <dbReference type="Proteomes" id="UP000524404"/>
    </source>
</evidence>
<evidence type="ECO:0000259" key="6">
    <source>
        <dbReference type="Pfam" id="PF07291"/>
    </source>
</evidence>
<comment type="subcellular location">
    <subcellularLocation>
        <location evidence="1">Membrane</location>
        <topology evidence="1">Multi-pass membrane protein</topology>
    </subcellularLocation>
</comment>
<proteinExistence type="predicted"/>
<feature type="transmembrane region" description="Helical" evidence="5">
    <location>
        <begin position="155"/>
        <end position="172"/>
    </location>
</feature>
<feature type="domain" description="Methylamine utilisation protein MauE" evidence="6">
    <location>
        <begin position="1"/>
        <end position="143"/>
    </location>
</feature>
<protein>
    <submittedName>
        <fullName evidence="7">Putative membrane protein YphA (DoxX/SURF4 family)</fullName>
    </submittedName>
</protein>
<accession>A0A841EPB0</accession>
<keyword evidence="4 5" id="KW-0472">Membrane</keyword>
<feature type="transmembrane region" description="Helical" evidence="5">
    <location>
        <begin position="125"/>
        <end position="143"/>
    </location>
</feature>
<dbReference type="EMBL" id="JACHKT010000011">
    <property type="protein sequence ID" value="MBB6003219.1"/>
    <property type="molecule type" value="Genomic_DNA"/>
</dbReference>
<evidence type="ECO:0000256" key="3">
    <source>
        <dbReference type="ARBA" id="ARBA00022989"/>
    </source>
</evidence>
<dbReference type="GO" id="GO:0016020">
    <property type="term" value="C:membrane"/>
    <property type="evidence" value="ECO:0007669"/>
    <property type="project" value="UniProtKB-SubCell"/>
</dbReference>
<dbReference type="RefSeq" id="WP_184133536.1">
    <property type="nucleotide sequence ID" value="NZ_JACHKT010000011.1"/>
</dbReference>
<organism evidence="7 8">
    <name type="scientific">Arcicella rosea</name>
    <dbReference type="NCBI Taxonomy" id="502909"/>
    <lineage>
        <taxon>Bacteria</taxon>
        <taxon>Pseudomonadati</taxon>
        <taxon>Bacteroidota</taxon>
        <taxon>Cytophagia</taxon>
        <taxon>Cytophagales</taxon>
        <taxon>Flectobacillaceae</taxon>
        <taxon>Arcicella</taxon>
    </lineage>
</organism>
<evidence type="ECO:0000256" key="1">
    <source>
        <dbReference type="ARBA" id="ARBA00004141"/>
    </source>
</evidence>
<keyword evidence="3 5" id="KW-1133">Transmembrane helix</keyword>
<dbReference type="Gene3D" id="3.40.30.10">
    <property type="entry name" value="Glutaredoxin"/>
    <property type="match status" value="1"/>
</dbReference>
<dbReference type="InterPro" id="IPR009908">
    <property type="entry name" value="Methylamine_util_MauE"/>
</dbReference>
<evidence type="ECO:0000313" key="7">
    <source>
        <dbReference type="EMBL" id="MBB6003219.1"/>
    </source>
</evidence>
<comment type="caution">
    <text evidence="7">The sequence shown here is derived from an EMBL/GenBank/DDBJ whole genome shotgun (WGS) entry which is preliminary data.</text>
</comment>
<feature type="transmembrane region" description="Helical" evidence="5">
    <location>
        <begin position="55"/>
        <end position="79"/>
    </location>
</feature>
<dbReference type="Proteomes" id="UP000524404">
    <property type="component" value="Unassembled WGS sequence"/>
</dbReference>